<keyword evidence="3" id="KW-1185">Reference proteome</keyword>
<reference evidence="2 3" key="2">
    <citation type="journal article" date="2022" name="Microorganisms">
        <title>Complete Genome Sequences of Two Flavobacterium ammonificans Strains and a Flavobacterium ammoniigenes Strain of Ammonifying Bacterioplankton Isolated from Surface River Water.</title>
        <authorList>
            <person name="Suda W."/>
            <person name="Ogata Y."/>
            <person name="Shindo C."/>
            <person name="Watanabe K."/>
        </authorList>
    </citation>
    <scope>NUCLEOTIDE SEQUENCE [LARGE SCALE GENOMIC DNA]</scope>
    <source>
        <strain evidence="2 3">GENT5</strain>
    </source>
</reference>
<organism evidence="2 3">
    <name type="scientific">Flavobacterium ammoniigenes</name>
    <dbReference type="NCBI Taxonomy" id="1751095"/>
    <lineage>
        <taxon>Bacteria</taxon>
        <taxon>Pseudomonadati</taxon>
        <taxon>Bacteroidota</taxon>
        <taxon>Flavobacteriia</taxon>
        <taxon>Flavobacteriales</taxon>
        <taxon>Flavobacteriaceae</taxon>
        <taxon>Flavobacterium</taxon>
    </lineage>
</organism>
<sequence length="125" mass="13840">MRIALAIVYIWFGALKIIGISPAGDLVEETVFWFKPEIFIPVLGLCEVLIGLGLLIKRLVPLTIVLLLLHMIATIFPLFILTEACFDAFPYRPTLVGQYIIKNLVLVAGALVIAGKHNSNYCSQQ</sequence>
<dbReference type="Proteomes" id="UP001319867">
    <property type="component" value="Chromosome"/>
</dbReference>
<dbReference type="EMBL" id="AP025184">
    <property type="protein sequence ID" value="BDB54379.1"/>
    <property type="molecule type" value="Genomic_DNA"/>
</dbReference>
<name>A0ABM7V4B7_9FLAO</name>
<evidence type="ECO:0000313" key="3">
    <source>
        <dbReference type="Proteomes" id="UP001319867"/>
    </source>
</evidence>
<protein>
    <recommendedName>
        <fullName evidence="4">DoxX family membrane protein</fullName>
    </recommendedName>
</protein>
<keyword evidence="1" id="KW-0472">Membrane</keyword>
<keyword evidence="1" id="KW-1133">Transmembrane helix</keyword>
<proteinExistence type="predicted"/>
<feature type="transmembrane region" description="Helical" evidence="1">
    <location>
        <begin position="63"/>
        <end position="81"/>
    </location>
</feature>
<evidence type="ECO:0000256" key="1">
    <source>
        <dbReference type="SAM" id="Phobius"/>
    </source>
</evidence>
<feature type="transmembrane region" description="Helical" evidence="1">
    <location>
        <begin position="96"/>
        <end position="115"/>
    </location>
</feature>
<evidence type="ECO:0000313" key="2">
    <source>
        <dbReference type="EMBL" id="BDB54379.1"/>
    </source>
</evidence>
<feature type="transmembrane region" description="Helical" evidence="1">
    <location>
        <begin position="39"/>
        <end position="56"/>
    </location>
</feature>
<reference evidence="2 3" key="1">
    <citation type="journal article" date="2022" name="Int. J. Syst. Evol. Microbiol.">
        <title>Flavobacterium ammonificans sp. nov. and Flavobacterium ammoniigenes sp. nov., ammonifying bacteria isolated from surface river water.</title>
        <authorList>
            <person name="Watanabe K."/>
            <person name="Kitamura T."/>
            <person name="Ogata Y."/>
            <person name="Shindo C."/>
            <person name="Suda W."/>
        </authorList>
    </citation>
    <scope>NUCLEOTIDE SEQUENCE [LARGE SCALE GENOMIC DNA]</scope>
    <source>
        <strain evidence="2 3">GENT5</strain>
    </source>
</reference>
<accession>A0ABM7V4B7</accession>
<evidence type="ECO:0008006" key="4">
    <source>
        <dbReference type="Google" id="ProtNLM"/>
    </source>
</evidence>
<gene>
    <name evidence="2" type="ORF">GENT5_06840</name>
</gene>
<keyword evidence="1" id="KW-0812">Transmembrane</keyword>